<comment type="caution">
    <text evidence="2">The sequence shown here is derived from an EMBL/GenBank/DDBJ whole genome shotgun (WGS) entry which is preliminary data.</text>
</comment>
<evidence type="ECO:0000313" key="3">
    <source>
        <dbReference type="Proteomes" id="UP000682733"/>
    </source>
</evidence>
<dbReference type="EMBL" id="CAJNOK010047937">
    <property type="protein sequence ID" value="CAF1590027.1"/>
    <property type="molecule type" value="Genomic_DNA"/>
</dbReference>
<dbReference type="Proteomes" id="UP000677228">
    <property type="component" value="Unassembled WGS sequence"/>
</dbReference>
<protein>
    <submittedName>
        <fullName evidence="2">Uncharacterized protein</fullName>
    </submittedName>
</protein>
<evidence type="ECO:0000313" key="1">
    <source>
        <dbReference type="EMBL" id="CAF1590027.1"/>
    </source>
</evidence>
<accession>A0A8S2VNA6</accession>
<dbReference type="AlphaFoldDB" id="A0A8S2VNA6"/>
<evidence type="ECO:0000313" key="2">
    <source>
        <dbReference type="EMBL" id="CAF4393507.1"/>
    </source>
</evidence>
<name>A0A8S2VNA6_9BILA</name>
<dbReference type="EMBL" id="CAJOBA010071327">
    <property type="protein sequence ID" value="CAF4393507.1"/>
    <property type="molecule type" value="Genomic_DNA"/>
</dbReference>
<reference evidence="2" key="1">
    <citation type="submission" date="2021-02" db="EMBL/GenBank/DDBJ databases">
        <authorList>
            <person name="Nowell W R."/>
        </authorList>
    </citation>
    <scope>NUCLEOTIDE SEQUENCE</scope>
</reference>
<sequence>NLINNCKVSLANVKHIVLDEVDRLSRKTND</sequence>
<dbReference type="Proteomes" id="UP000682733">
    <property type="component" value="Unassembled WGS sequence"/>
</dbReference>
<gene>
    <name evidence="1" type="ORF">OVA965_LOCUS41492</name>
    <name evidence="2" type="ORF">TMI583_LOCUS43154</name>
</gene>
<organism evidence="2 3">
    <name type="scientific">Didymodactylos carnosus</name>
    <dbReference type="NCBI Taxonomy" id="1234261"/>
    <lineage>
        <taxon>Eukaryota</taxon>
        <taxon>Metazoa</taxon>
        <taxon>Spiralia</taxon>
        <taxon>Gnathifera</taxon>
        <taxon>Rotifera</taxon>
        <taxon>Eurotatoria</taxon>
        <taxon>Bdelloidea</taxon>
        <taxon>Philodinida</taxon>
        <taxon>Philodinidae</taxon>
        <taxon>Didymodactylos</taxon>
    </lineage>
</organism>
<proteinExistence type="predicted"/>
<feature type="non-terminal residue" evidence="2">
    <location>
        <position position="1"/>
    </location>
</feature>